<reference evidence="3" key="1">
    <citation type="submission" date="2020-06" db="EMBL/GenBank/DDBJ databases">
        <authorList>
            <person name="Li T."/>
            <person name="Hu X."/>
            <person name="Zhang T."/>
            <person name="Song X."/>
            <person name="Zhang H."/>
            <person name="Dai N."/>
            <person name="Sheng W."/>
            <person name="Hou X."/>
            <person name="Wei L."/>
        </authorList>
    </citation>
    <scope>NUCLEOTIDE SEQUENCE</scope>
    <source>
        <strain evidence="3">KEN1</strain>
        <tissue evidence="3">Leaf</tissue>
    </source>
</reference>
<name>A0AAW2UZ97_9LAMI</name>
<organism evidence="3">
    <name type="scientific">Sesamum latifolium</name>
    <dbReference type="NCBI Taxonomy" id="2727402"/>
    <lineage>
        <taxon>Eukaryota</taxon>
        <taxon>Viridiplantae</taxon>
        <taxon>Streptophyta</taxon>
        <taxon>Embryophyta</taxon>
        <taxon>Tracheophyta</taxon>
        <taxon>Spermatophyta</taxon>
        <taxon>Magnoliopsida</taxon>
        <taxon>eudicotyledons</taxon>
        <taxon>Gunneridae</taxon>
        <taxon>Pentapetalae</taxon>
        <taxon>asterids</taxon>
        <taxon>lamiids</taxon>
        <taxon>Lamiales</taxon>
        <taxon>Pedaliaceae</taxon>
        <taxon>Sesamum</taxon>
    </lineage>
</organism>
<proteinExistence type="predicted"/>
<dbReference type="GO" id="GO:0008356">
    <property type="term" value="P:asymmetric cell division"/>
    <property type="evidence" value="ECO:0007669"/>
    <property type="project" value="InterPro"/>
</dbReference>
<feature type="coiled-coil region" evidence="1">
    <location>
        <begin position="424"/>
        <end position="455"/>
    </location>
</feature>
<feature type="compositionally biased region" description="Basic and acidic residues" evidence="2">
    <location>
        <begin position="547"/>
        <end position="560"/>
    </location>
</feature>
<sequence length="704" mass="78857">MDVWVVAAAAGAGYVAQRLKNLRSKHNWSDLSDENHNNVRPESSSIRQKVQDKSCPFRRVLLGKSSVEEMSREGEKSSEDAFTADIASTGGYKDENLVTLDNFATYGTHSDSNSLAGFGNSEDIRGDLEGGLPSGIGEVITNDSLPEPSSREMGFSYGFRKNRSSIRSRRINSQFIQPRTSLESCLMAQLYKEHAEIEEYIYSPSPLQKPTLRPFIVTDGSRIISRTPQDYISELSGTGKCKLQKDTYAQERTTVLGVPRLPNVASVKLQKNAKARKGKEPILRRTDSSKLVNGNHNRAPVMTYGLDKHKFRALAGFMDEPGSSDGALLFYFGLTIGIISSFLANKREMDQMNKLLKQSENLVQDLQDEFEMKDSLTVKELAVEDYESQVVHNDRCSDDTVHALSFVQKFDDASRYSNEEHCDQKADEETLSKIEAELEAELERLASNMNSSRLERKISNTAELDPNFVSDVVKGELRADLFGAKTGDQPYADRDGSGNSTPHSAHYSISPRELSLRLHEVIQSRLEQRIKELETALQNSQRKVKYMESEHVCPSREISDNKTGTSSARDSPVAKIGQQSMDQPVVINLSGDALAAYNEAYEEFTKISDSDEEDLQFGFENGVRVQDGDMKRYLFSNGSREMAFDRRTEEELHTMSNDIVCSSQDESEDDEMERLLIQQIIEKARKGSPAVLKAQRALLSTDAR</sequence>
<gene>
    <name evidence="3" type="ORF">Slati_3222700</name>
</gene>
<dbReference type="PANTHER" id="PTHR33476">
    <property type="entry name" value="EMB|CAB62613.1"/>
    <property type="match status" value="1"/>
</dbReference>
<dbReference type="InterPro" id="IPR040348">
    <property type="entry name" value="POLAR-like"/>
</dbReference>
<dbReference type="AlphaFoldDB" id="A0AAW2UZ97"/>
<evidence type="ECO:0000256" key="1">
    <source>
        <dbReference type="SAM" id="Coils"/>
    </source>
</evidence>
<reference evidence="3" key="2">
    <citation type="journal article" date="2024" name="Plant">
        <title>Genomic evolution and insights into agronomic trait innovations of Sesamum species.</title>
        <authorList>
            <person name="Miao H."/>
            <person name="Wang L."/>
            <person name="Qu L."/>
            <person name="Liu H."/>
            <person name="Sun Y."/>
            <person name="Le M."/>
            <person name="Wang Q."/>
            <person name="Wei S."/>
            <person name="Zheng Y."/>
            <person name="Lin W."/>
            <person name="Duan Y."/>
            <person name="Cao H."/>
            <person name="Xiong S."/>
            <person name="Wang X."/>
            <person name="Wei L."/>
            <person name="Li C."/>
            <person name="Ma Q."/>
            <person name="Ju M."/>
            <person name="Zhao R."/>
            <person name="Li G."/>
            <person name="Mu C."/>
            <person name="Tian Q."/>
            <person name="Mei H."/>
            <person name="Zhang T."/>
            <person name="Gao T."/>
            <person name="Zhang H."/>
        </authorList>
    </citation>
    <scope>NUCLEOTIDE SEQUENCE</scope>
    <source>
        <strain evidence="3">KEN1</strain>
    </source>
</reference>
<keyword evidence="1" id="KW-0175">Coiled coil</keyword>
<dbReference type="EMBL" id="JACGWN010000011">
    <property type="protein sequence ID" value="KAL0421998.1"/>
    <property type="molecule type" value="Genomic_DNA"/>
</dbReference>
<evidence type="ECO:0000256" key="2">
    <source>
        <dbReference type="SAM" id="MobiDB-lite"/>
    </source>
</evidence>
<evidence type="ECO:0000313" key="3">
    <source>
        <dbReference type="EMBL" id="KAL0421998.1"/>
    </source>
</evidence>
<feature type="region of interest" description="Disordered" evidence="2">
    <location>
        <begin position="485"/>
        <end position="507"/>
    </location>
</feature>
<accession>A0AAW2UZ97</accession>
<comment type="caution">
    <text evidence="3">The sequence shown here is derived from an EMBL/GenBank/DDBJ whole genome shotgun (WGS) entry which is preliminary data.</text>
</comment>
<protein>
    <submittedName>
        <fullName evidence="3">Uncharacterized protein</fullName>
    </submittedName>
</protein>
<dbReference type="PANTHER" id="PTHR33476:SF7">
    <property type="entry name" value="EMB|CAB62613.1"/>
    <property type="match status" value="1"/>
</dbReference>
<feature type="region of interest" description="Disordered" evidence="2">
    <location>
        <begin position="547"/>
        <end position="570"/>
    </location>
</feature>
<feature type="region of interest" description="Disordered" evidence="2">
    <location>
        <begin position="28"/>
        <end position="50"/>
    </location>
</feature>